<dbReference type="SUPFAM" id="SSF81321">
    <property type="entry name" value="Family A G protein-coupled receptor-like"/>
    <property type="match status" value="1"/>
</dbReference>
<evidence type="ECO:0000259" key="11">
    <source>
        <dbReference type="PROSITE" id="PS50262"/>
    </source>
</evidence>
<keyword evidence="4 10" id="KW-1133">Transmembrane helix</keyword>
<feature type="transmembrane region" description="Helical" evidence="10">
    <location>
        <begin position="217"/>
        <end position="242"/>
    </location>
</feature>
<reference evidence="13 14" key="1">
    <citation type="submission" date="2025-04" db="UniProtKB">
        <authorList>
            <consortium name="RefSeq"/>
        </authorList>
    </citation>
    <scope>IDENTIFICATION</scope>
    <source>
        <tissue evidence="13 14">Tentacle</tissue>
    </source>
</reference>
<dbReference type="Proteomes" id="UP000515163">
    <property type="component" value="Unplaced"/>
</dbReference>
<keyword evidence="9" id="KW-0807">Transducer</keyword>
<dbReference type="RefSeq" id="XP_031550750.1">
    <property type="nucleotide sequence ID" value="XM_031694890.1"/>
</dbReference>
<dbReference type="PANTHER" id="PTHR24246">
    <property type="entry name" value="OLFACTORY RECEPTOR AND ADENOSINE RECEPTOR"/>
    <property type="match status" value="1"/>
</dbReference>
<dbReference type="RefSeq" id="XP_031550789.1">
    <property type="nucleotide sequence ID" value="XM_031694929.1"/>
</dbReference>
<dbReference type="GeneID" id="116288144"/>
<keyword evidence="12" id="KW-1185">Reference proteome</keyword>
<dbReference type="RefSeq" id="XP_031550766.1">
    <property type="nucleotide sequence ID" value="XM_031694906.1"/>
</dbReference>
<evidence type="ECO:0000256" key="4">
    <source>
        <dbReference type="ARBA" id="ARBA00022989"/>
    </source>
</evidence>
<keyword evidence="2" id="KW-1003">Cell membrane</keyword>
<evidence type="ECO:0000256" key="9">
    <source>
        <dbReference type="ARBA" id="ARBA00023224"/>
    </source>
</evidence>
<dbReference type="PRINTS" id="PR00237">
    <property type="entry name" value="GPCRRHODOPSN"/>
</dbReference>
<dbReference type="GO" id="GO:0004930">
    <property type="term" value="F:G protein-coupled receptor activity"/>
    <property type="evidence" value="ECO:0007669"/>
    <property type="project" value="UniProtKB-KW"/>
</dbReference>
<evidence type="ECO:0000256" key="8">
    <source>
        <dbReference type="ARBA" id="ARBA00023180"/>
    </source>
</evidence>
<feature type="transmembrane region" description="Helical" evidence="10">
    <location>
        <begin position="138"/>
        <end position="160"/>
    </location>
</feature>
<gene>
    <name evidence="13 14 15 16 17 18 19" type="primary">LOC116288144</name>
</gene>
<evidence type="ECO:0000313" key="13">
    <source>
        <dbReference type="RefSeq" id="XP_031550750.1"/>
    </source>
</evidence>
<evidence type="ECO:0000313" key="18">
    <source>
        <dbReference type="RefSeq" id="XP_031550789.1"/>
    </source>
</evidence>
<evidence type="ECO:0000313" key="12">
    <source>
        <dbReference type="Proteomes" id="UP000515163"/>
    </source>
</evidence>
<dbReference type="Pfam" id="PF00001">
    <property type="entry name" value="7tm_1"/>
    <property type="match status" value="1"/>
</dbReference>
<sequence>MTINNTSDTMDTPPRSQGTMWTVAFGFEAFVIVVANSLTVAVFATGRQMRKRSTYCLINLSMADLLVGAVPMPMWVYLVGAQYQLWEFSWDIQSWNKVYFPIDQICAFASIFCLVLLSLERIYATIAPLQHRRMSGGCYAFAISFVWLFSCTISLSSYMSLSLFNSRTLSTYIPMTALCISVILLCIAYSSIWVSFRWQRFDTGFYNGRAMLFERKLVKTLFIVTAASLTAWLPFVIVSTAVSLHDVNVDFSTVLAVKMLHYTNSLINPIIYTFRMRNFRRALFGLLKTRLITMSSSTLHIPLETQRQLREKCLRRLGSSDTKL</sequence>
<evidence type="ECO:0000256" key="10">
    <source>
        <dbReference type="SAM" id="Phobius"/>
    </source>
</evidence>
<evidence type="ECO:0000256" key="1">
    <source>
        <dbReference type="ARBA" id="ARBA00004651"/>
    </source>
</evidence>
<evidence type="ECO:0000256" key="5">
    <source>
        <dbReference type="ARBA" id="ARBA00023040"/>
    </source>
</evidence>
<dbReference type="Gene3D" id="1.20.1070.10">
    <property type="entry name" value="Rhodopsin 7-helix transmembrane proteins"/>
    <property type="match status" value="1"/>
</dbReference>
<evidence type="ECO:0000256" key="2">
    <source>
        <dbReference type="ARBA" id="ARBA00022475"/>
    </source>
</evidence>
<feature type="transmembrane region" description="Helical" evidence="10">
    <location>
        <begin position="254"/>
        <end position="274"/>
    </location>
</feature>
<keyword evidence="3 10" id="KW-0812">Transmembrane</keyword>
<dbReference type="AlphaFoldDB" id="A0A6P8HDV4"/>
<evidence type="ECO:0000313" key="19">
    <source>
        <dbReference type="RefSeq" id="XP_031550795.1"/>
    </source>
</evidence>
<evidence type="ECO:0000256" key="7">
    <source>
        <dbReference type="ARBA" id="ARBA00023170"/>
    </source>
</evidence>
<feature type="transmembrane region" description="Helical" evidence="10">
    <location>
        <begin position="20"/>
        <end position="44"/>
    </location>
</feature>
<keyword evidence="8" id="KW-0325">Glycoprotein</keyword>
<feature type="domain" description="G-protein coupled receptors family 1 profile" evidence="11">
    <location>
        <begin position="35"/>
        <end position="272"/>
    </location>
</feature>
<organism evidence="12 13">
    <name type="scientific">Actinia tenebrosa</name>
    <name type="common">Australian red waratah sea anemone</name>
    <dbReference type="NCBI Taxonomy" id="6105"/>
    <lineage>
        <taxon>Eukaryota</taxon>
        <taxon>Metazoa</taxon>
        <taxon>Cnidaria</taxon>
        <taxon>Anthozoa</taxon>
        <taxon>Hexacorallia</taxon>
        <taxon>Actiniaria</taxon>
        <taxon>Actiniidae</taxon>
        <taxon>Actinia</taxon>
    </lineage>
</organism>
<feature type="transmembrane region" description="Helical" evidence="10">
    <location>
        <begin position="56"/>
        <end position="78"/>
    </location>
</feature>
<name>A0A6P8HDV4_ACTTE</name>
<feature type="transmembrane region" description="Helical" evidence="10">
    <location>
        <begin position="98"/>
        <end position="117"/>
    </location>
</feature>
<keyword evidence="6 10" id="KW-0472">Membrane</keyword>
<protein>
    <submittedName>
        <fullName evidence="13 14">Tachykinin-like peptides receptor 86C</fullName>
    </submittedName>
</protein>
<dbReference type="RefSeq" id="XP_031550795.1">
    <property type="nucleotide sequence ID" value="XM_031694935.1"/>
</dbReference>
<evidence type="ECO:0000313" key="17">
    <source>
        <dbReference type="RefSeq" id="XP_031550781.1"/>
    </source>
</evidence>
<evidence type="ECO:0000256" key="6">
    <source>
        <dbReference type="ARBA" id="ARBA00023136"/>
    </source>
</evidence>
<proteinExistence type="predicted"/>
<dbReference type="GO" id="GO:0005886">
    <property type="term" value="C:plasma membrane"/>
    <property type="evidence" value="ECO:0007669"/>
    <property type="project" value="UniProtKB-SubCell"/>
</dbReference>
<dbReference type="KEGG" id="aten:116288144"/>
<evidence type="ECO:0000313" key="15">
    <source>
        <dbReference type="RefSeq" id="XP_031550766.1"/>
    </source>
</evidence>
<accession>A0A6P8HDV4</accession>
<dbReference type="PANTHER" id="PTHR24246:SF27">
    <property type="entry name" value="ADENOSINE RECEPTOR, ISOFORM A"/>
    <property type="match status" value="1"/>
</dbReference>
<dbReference type="InterPro" id="IPR017452">
    <property type="entry name" value="GPCR_Rhodpsn_7TM"/>
</dbReference>
<dbReference type="RefSeq" id="XP_031550773.1">
    <property type="nucleotide sequence ID" value="XM_031694913.1"/>
</dbReference>
<feature type="transmembrane region" description="Helical" evidence="10">
    <location>
        <begin position="172"/>
        <end position="196"/>
    </location>
</feature>
<evidence type="ECO:0000256" key="3">
    <source>
        <dbReference type="ARBA" id="ARBA00022692"/>
    </source>
</evidence>
<dbReference type="OrthoDB" id="5985178at2759"/>
<keyword evidence="7" id="KW-0675">Receptor</keyword>
<dbReference type="PROSITE" id="PS50262">
    <property type="entry name" value="G_PROTEIN_RECEP_F1_2"/>
    <property type="match status" value="1"/>
</dbReference>
<keyword evidence="5" id="KW-0297">G-protein coupled receptor</keyword>
<evidence type="ECO:0000313" key="14">
    <source>
        <dbReference type="RefSeq" id="XP_031550758.1"/>
    </source>
</evidence>
<evidence type="ECO:0000313" key="16">
    <source>
        <dbReference type="RefSeq" id="XP_031550773.1"/>
    </source>
</evidence>
<dbReference type="RefSeq" id="XP_031550758.1">
    <property type="nucleotide sequence ID" value="XM_031694898.1"/>
</dbReference>
<dbReference type="RefSeq" id="XP_031550781.1">
    <property type="nucleotide sequence ID" value="XM_031694921.1"/>
</dbReference>
<dbReference type="InterPro" id="IPR000276">
    <property type="entry name" value="GPCR_Rhodpsn"/>
</dbReference>
<comment type="subcellular location">
    <subcellularLocation>
        <location evidence="1">Cell membrane</location>
        <topology evidence="1">Multi-pass membrane protein</topology>
    </subcellularLocation>
</comment>